<dbReference type="SMART" id="SM01060">
    <property type="entry name" value="Catalase"/>
    <property type="match status" value="1"/>
</dbReference>
<dbReference type="InterPro" id="IPR011614">
    <property type="entry name" value="Catalase_core"/>
</dbReference>
<keyword evidence="13" id="KW-1185">Reference proteome</keyword>
<comment type="function">
    <text evidence="1">Decomposes hydrogen peroxide into water and oxygen; serves to protect cells from the toxic effects of hydrogen peroxide.</text>
</comment>
<dbReference type="SUPFAM" id="SSF56634">
    <property type="entry name" value="Heme-dependent catalase-like"/>
    <property type="match status" value="1"/>
</dbReference>
<dbReference type="GO" id="GO:0004096">
    <property type="term" value="F:catalase activity"/>
    <property type="evidence" value="ECO:0007669"/>
    <property type="project" value="InterPro"/>
</dbReference>
<dbReference type="AlphaFoldDB" id="A0AA86J328"/>
<dbReference type="EC" id="1.11.1.-" evidence="8"/>
<feature type="binding site" description="axial binding residue" evidence="9">
    <location>
        <position position="323"/>
    </location>
    <ligand>
        <name>heme</name>
        <dbReference type="ChEBI" id="CHEBI:30413"/>
    </ligand>
    <ligandPart>
        <name>Fe</name>
        <dbReference type="ChEBI" id="CHEBI:18248"/>
    </ligandPart>
</feature>
<comment type="function">
    <text evidence="8">Has an organic peroxide-dependent peroxidase activity.</text>
</comment>
<reference evidence="12 13" key="1">
    <citation type="submission" date="2023-10" db="EMBL/GenBank/DDBJ databases">
        <title>Complete Genome Sequence of Limnobacter thiooxidans CS-K2T, Isolated from freshwater lake sediments in Bavaria, Germany.</title>
        <authorList>
            <person name="Naruki M."/>
            <person name="Watanabe A."/>
            <person name="Warashina T."/>
            <person name="Morita T."/>
            <person name="Arakawa K."/>
        </authorList>
    </citation>
    <scope>NUCLEOTIDE SEQUENCE [LARGE SCALE GENOMIC DNA]</scope>
    <source>
        <strain evidence="12 13">CS-K2</strain>
    </source>
</reference>
<dbReference type="PANTHER" id="PTHR11465">
    <property type="entry name" value="CATALASE"/>
    <property type="match status" value="1"/>
</dbReference>
<evidence type="ECO:0000256" key="9">
    <source>
        <dbReference type="PIRSR" id="PIRSR000296-2"/>
    </source>
</evidence>
<evidence type="ECO:0000256" key="3">
    <source>
        <dbReference type="ARBA" id="ARBA00022559"/>
    </source>
</evidence>
<keyword evidence="3 8" id="KW-0575">Peroxidase</keyword>
<keyword evidence="10" id="KW-0732">Signal</keyword>
<evidence type="ECO:0000256" key="4">
    <source>
        <dbReference type="ARBA" id="ARBA00022617"/>
    </source>
</evidence>
<dbReference type="PANTHER" id="PTHR11465:SF9">
    <property type="entry name" value="CATALASE"/>
    <property type="match status" value="1"/>
</dbReference>
<dbReference type="InterPro" id="IPR020835">
    <property type="entry name" value="Catalase_sf"/>
</dbReference>
<dbReference type="KEGG" id="lto:RGQ30_23370"/>
<dbReference type="GO" id="GO:0042542">
    <property type="term" value="P:response to hydrogen peroxide"/>
    <property type="evidence" value="ECO:0007669"/>
    <property type="project" value="TreeGrafter"/>
</dbReference>
<dbReference type="InterPro" id="IPR018028">
    <property type="entry name" value="Catalase"/>
</dbReference>
<sequence>MKTAIGLSVVAALAAFGTQVAVAQTAIPSEPANAVNLVDGLEGVFGTHAGARRSGARGVCAAGTFTGNKSGAAISKASAFSGKEIPVTLRFSVGGGNPNAPENGKGVRGLAAQFDLPNGEQWLMANISAPFFTAATPDGFLAFLEARKPDPATKKPDPAKIAAAAAKYPDFKPQMEWVAKTGVPASYAAVNYWSANAFKFTNAAGKTQFAKWMFVPVTGQEFIADDKLATYSKVFLADELKGRVSQIPVEFDFVLQLAQAGDVTDNATVAWPDDRKKVVAGRLKVTSVTDKEACDGINFNPLVLPTGIEGSEDPLLAARAGSYAVSQGRRLAK</sequence>
<gene>
    <name evidence="12" type="ORF">RGQ30_23370</name>
</gene>
<keyword evidence="4 8" id="KW-0349">Heme</keyword>
<dbReference type="EMBL" id="AP028947">
    <property type="protein sequence ID" value="BET26836.1"/>
    <property type="molecule type" value="Genomic_DNA"/>
</dbReference>
<dbReference type="CDD" id="cd08153">
    <property type="entry name" value="srpA_like"/>
    <property type="match status" value="1"/>
</dbReference>
<dbReference type="GO" id="GO:0042744">
    <property type="term" value="P:hydrogen peroxide catabolic process"/>
    <property type="evidence" value="ECO:0007669"/>
    <property type="project" value="TreeGrafter"/>
</dbReference>
<dbReference type="PROSITE" id="PS51402">
    <property type="entry name" value="CATALASE_3"/>
    <property type="match status" value="1"/>
</dbReference>
<evidence type="ECO:0000256" key="1">
    <source>
        <dbReference type="ARBA" id="ARBA00002974"/>
    </source>
</evidence>
<comment type="similarity">
    <text evidence="2 8">Belongs to the catalase family.</text>
</comment>
<evidence type="ECO:0000256" key="5">
    <source>
        <dbReference type="ARBA" id="ARBA00022723"/>
    </source>
</evidence>
<dbReference type="Proteomes" id="UP001329151">
    <property type="component" value="Chromosome"/>
</dbReference>
<evidence type="ECO:0000256" key="7">
    <source>
        <dbReference type="ARBA" id="ARBA00023004"/>
    </source>
</evidence>
<proteinExistence type="inferred from homology"/>
<protein>
    <recommendedName>
        <fullName evidence="8">Catalase-related peroxidase</fullName>
        <ecNumber evidence="8">1.11.1.-</ecNumber>
    </recommendedName>
</protein>
<name>A0AA86J328_9BURK</name>
<dbReference type="RefSeq" id="WP_338284444.1">
    <property type="nucleotide sequence ID" value="NZ_AP028947.1"/>
</dbReference>
<dbReference type="GO" id="GO:0005737">
    <property type="term" value="C:cytoplasm"/>
    <property type="evidence" value="ECO:0007669"/>
    <property type="project" value="TreeGrafter"/>
</dbReference>
<keyword evidence="5 8" id="KW-0479">Metal-binding</keyword>
<evidence type="ECO:0000313" key="13">
    <source>
        <dbReference type="Proteomes" id="UP001329151"/>
    </source>
</evidence>
<evidence type="ECO:0000256" key="2">
    <source>
        <dbReference type="ARBA" id="ARBA00005329"/>
    </source>
</evidence>
<dbReference type="PRINTS" id="PR00067">
    <property type="entry name" value="CATALASE"/>
</dbReference>
<comment type="cofactor">
    <cofactor evidence="8">
        <name>heme</name>
        <dbReference type="ChEBI" id="CHEBI:30413"/>
    </cofactor>
</comment>
<organism evidence="12 13">
    <name type="scientific">Limnobacter thiooxidans</name>
    <dbReference type="NCBI Taxonomy" id="131080"/>
    <lineage>
        <taxon>Bacteria</taxon>
        <taxon>Pseudomonadati</taxon>
        <taxon>Pseudomonadota</taxon>
        <taxon>Betaproteobacteria</taxon>
        <taxon>Burkholderiales</taxon>
        <taxon>Burkholderiaceae</taxon>
        <taxon>Limnobacter</taxon>
    </lineage>
</organism>
<evidence type="ECO:0000256" key="6">
    <source>
        <dbReference type="ARBA" id="ARBA00023002"/>
    </source>
</evidence>
<evidence type="ECO:0000256" key="10">
    <source>
        <dbReference type="SAM" id="SignalP"/>
    </source>
</evidence>
<feature type="chain" id="PRO_5041675119" description="Catalase-related peroxidase" evidence="10">
    <location>
        <begin position="24"/>
        <end position="333"/>
    </location>
</feature>
<keyword evidence="7 8" id="KW-0408">Iron</keyword>
<dbReference type="Pfam" id="PF00199">
    <property type="entry name" value="Catalase"/>
    <property type="match status" value="1"/>
</dbReference>
<feature type="signal peptide" evidence="10">
    <location>
        <begin position="1"/>
        <end position="23"/>
    </location>
</feature>
<evidence type="ECO:0000256" key="8">
    <source>
        <dbReference type="PIRNR" id="PIRNR000296"/>
    </source>
</evidence>
<dbReference type="GO" id="GO:0046872">
    <property type="term" value="F:metal ion binding"/>
    <property type="evidence" value="ECO:0007669"/>
    <property type="project" value="UniProtKB-KW"/>
</dbReference>
<feature type="domain" description="Catalase core" evidence="11">
    <location>
        <begin position="13"/>
        <end position="333"/>
    </location>
</feature>
<dbReference type="Gene3D" id="2.40.180.10">
    <property type="entry name" value="Catalase core domain"/>
    <property type="match status" value="1"/>
</dbReference>
<dbReference type="PIRSF" id="PIRSF000296">
    <property type="entry name" value="SrpA"/>
    <property type="match status" value="1"/>
</dbReference>
<evidence type="ECO:0000259" key="11">
    <source>
        <dbReference type="SMART" id="SM01060"/>
    </source>
</evidence>
<dbReference type="Gene3D" id="1.20.1280.120">
    <property type="match status" value="1"/>
</dbReference>
<evidence type="ECO:0000313" key="12">
    <source>
        <dbReference type="EMBL" id="BET26836.1"/>
    </source>
</evidence>
<keyword evidence="6 8" id="KW-0560">Oxidoreductase</keyword>
<accession>A0AA86J328</accession>
<dbReference type="GO" id="GO:0020037">
    <property type="term" value="F:heme binding"/>
    <property type="evidence" value="ECO:0007669"/>
    <property type="project" value="InterPro"/>
</dbReference>
<dbReference type="InterPro" id="IPR024168">
    <property type="entry name" value="Catalase_SrpA-type_pred"/>
</dbReference>